<dbReference type="PANTHER" id="PTHR13068">
    <property type="entry name" value="CGI-12 PROTEIN-RELATED"/>
    <property type="match status" value="1"/>
</dbReference>
<dbReference type="PANTHER" id="PTHR13068:SF112">
    <property type="entry name" value="TRANSCRIPTION TERMINATION FACTOR 3, MITOCHONDRIAL"/>
    <property type="match status" value="1"/>
</dbReference>
<dbReference type="Pfam" id="PF02536">
    <property type="entry name" value="mTERF"/>
    <property type="match status" value="1"/>
</dbReference>
<dbReference type="GO" id="GO:0003676">
    <property type="term" value="F:nucleic acid binding"/>
    <property type="evidence" value="ECO:0007669"/>
    <property type="project" value="InterPro"/>
</dbReference>
<dbReference type="Gene3D" id="1.25.70.10">
    <property type="entry name" value="Transcription termination factor 3, mitochondrial"/>
    <property type="match status" value="1"/>
</dbReference>
<dbReference type="InterPro" id="IPR003690">
    <property type="entry name" value="MTERF"/>
</dbReference>
<dbReference type="GO" id="GO:0005739">
    <property type="term" value="C:mitochondrion"/>
    <property type="evidence" value="ECO:0007669"/>
    <property type="project" value="TreeGrafter"/>
</dbReference>
<name>A0A8D8UWF3_9HEMI</name>
<sequence>MLSSTQAVLKILKYHSALNLKNIVLKPFSLKHYCQQTSNINNQLETVQNKNKSALETLDNAFETIDVNTLTLTPEEEAKIKTYEQTQESSVLEPSDQDVSHVKPFTPATQTFARYANQSTTIQKLADLGVHLYRWENSARAMNILLKLDYETGLKKYISFFVETIGIPVEELGPMLSLCPFVLGEKIENMKARIKYLKMKKFTDHAIARIIVRHPRWLEYKALYLLDGVEQIDERLGFFQQSFHLSGNEVRALCEQLPKLITKKKEWILEVSFAVKEQMGFNNKEMKKLLLTHPRLWTQDAGIMVSNFNYVHSEMLIPHSAIVEYPNILTSRLFRVQNRHLFLVKLSRNQYDPTKEHYVSLESLISGTDAEFCTNVARTTIELYNMFLKTAGSNVPTTMLSNVEYLSGKAAAWAKDFSG</sequence>
<keyword evidence="2" id="KW-0809">Transit peptide</keyword>
<dbReference type="AlphaFoldDB" id="A0A8D8UWF3"/>
<evidence type="ECO:0000256" key="1">
    <source>
        <dbReference type="ARBA" id="ARBA00007692"/>
    </source>
</evidence>
<reference evidence="3" key="1">
    <citation type="submission" date="2021-05" db="EMBL/GenBank/DDBJ databases">
        <authorList>
            <person name="Alioto T."/>
            <person name="Alioto T."/>
            <person name="Gomez Garrido J."/>
        </authorList>
    </citation>
    <scope>NUCLEOTIDE SEQUENCE</scope>
</reference>
<comment type="similarity">
    <text evidence="1">Belongs to the mTERF family.</text>
</comment>
<organism evidence="3">
    <name type="scientific">Cacopsylla melanoneura</name>
    <dbReference type="NCBI Taxonomy" id="428564"/>
    <lineage>
        <taxon>Eukaryota</taxon>
        <taxon>Metazoa</taxon>
        <taxon>Ecdysozoa</taxon>
        <taxon>Arthropoda</taxon>
        <taxon>Hexapoda</taxon>
        <taxon>Insecta</taxon>
        <taxon>Pterygota</taxon>
        <taxon>Neoptera</taxon>
        <taxon>Paraneoptera</taxon>
        <taxon>Hemiptera</taxon>
        <taxon>Sternorrhyncha</taxon>
        <taxon>Psylloidea</taxon>
        <taxon>Psyllidae</taxon>
        <taxon>Psyllinae</taxon>
        <taxon>Cacopsylla</taxon>
    </lineage>
</organism>
<dbReference type="EMBL" id="HBUF01351948">
    <property type="protein sequence ID" value="CAG6714576.1"/>
    <property type="molecule type" value="Transcribed_RNA"/>
</dbReference>
<evidence type="ECO:0000256" key="2">
    <source>
        <dbReference type="ARBA" id="ARBA00022946"/>
    </source>
</evidence>
<dbReference type="GO" id="GO:0006390">
    <property type="term" value="P:mitochondrial transcription"/>
    <property type="evidence" value="ECO:0007669"/>
    <property type="project" value="TreeGrafter"/>
</dbReference>
<evidence type="ECO:0000313" key="3">
    <source>
        <dbReference type="EMBL" id="CAG6714576.1"/>
    </source>
</evidence>
<dbReference type="GO" id="GO:0061668">
    <property type="term" value="P:mitochondrial ribosome assembly"/>
    <property type="evidence" value="ECO:0007669"/>
    <property type="project" value="TreeGrafter"/>
</dbReference>
<dbReference type="SMART" id="SM00733">
    <property type="entry name" value="Mterf"/>
    <property type="match status" value="4"/>
</dbReference>
<dbReference type="InterPro" id="IPR038538">
    <property type="entry name" value="MTERF_sf"/>
</dbReference>
<protein>
    <submittedName>
        <fullName evidence="3">Transcription termination factor 3, mitochondrial</fullName>
    </submittedName>
</protein>
<proteinExistence type="inferred from homology"/>
<accession>A0A8D8UWF3</accession>